<organism evidence="3 4">
    <name type="scientific">Pristionchus entomophagus</name>
    <dbReference type="NCBI Taxonomy" id="358040"/>
    <lineage>
        <taxon>Eukaryota</taxon>
        <taxon>Metazoa</taxon>
        <taxon>Ecdysozoa</taxon>
        <taxon>Nematoda</taxon>
        <taxon>Chromadorea</taxon>
        <taxon>Rhabditida</taxon>
        <taxon>Rhabditina</taxon>
        <taxon>Diplogasteromorpha</taxon>
        <taxon>Diplogasteroidea</taxon>
        <taxon>Neodiplogasteridae</taxon>
        <taxon>Pristionchus</taxon>
    </lineage>
</organism>
<keyword evidence="2" id="KW-0472">Membrane</keyword>
<dbReference type="Proteomes" id="UP001432027">
    <property type="component" value="Unassembled WGS sequence"/>
</dbReference>
<protein>
    <submittedName>
        <fullName evidence="3">Uncharacterized protein</fullName>
    </submittedName>
</protein>
<feature type="non-terminal residue" evidence="3">
    <location>
        <position position="230"/>
    </location>
</feature>
<evidence type="ECO:0000256" key="2">
    <source>
        <dbReference type="SAM" id="Phobius"/>
    </source>
</evidence>
<comment type="caution">
    <text evidence="3">The sequence shown here is derived from an EMBL/GenBank/DDBJ whole genome shotgun (WGS) entry which is preliminary data.</text>
</comment>
<sequence>LICDNNLYEQQTNNLLRLSDTIVGGLLGLLLSLSGVLLVGSDATEVAVHLDLLLGVGDSAGSLLVDDLGEGKDGSAELSGDLELFGLAVSLLGGGQLLGEEDELSLVSLQTLNVGFLRLEGLVSSAVVNRDSDSAGIDLADAGLLELIKGESTSEANASVVSLGDATDGRSEETGDGTRGNLGSLSNTGETSALLAGGLVEPGLDSHFPMLAEVRIGDHVVPLGSHGYLE</sequence>
<proteinExistence type="predicted"/>
<evidence type="ECO:0000313" key="3">
    <source>
        <dbReference type="EMBL" id="GMS98549.1"/>
    </source>
</evidence>
<name>A0AAV5TVP5_9BILA</name>
<gene>
    <name evidence="3" type="ORF">PENTCL1PPCAC_20724</name>
</gene>
<feature type="non-terminal residue" evidence="3">
    <location>
        <position position="1"/>
    </location>
</feature>
<keyword evidence="4" id="KW-1185">Reference proteome</keyword>
<evidence type="ECO:0000256" key="1">
    <source>
        <dbReference type="SAM" id="MobiDB-lite"/>
    </source>
</evidence>
<keyword evidence="2" id="KW-0812">Transmembrane</keyword>
<reference evidence="3" key="1">
    <citation type="submission" date="2023-10" db="EMBL/GenBank/DDBJ databases">
        <title>Genome assembly of Pristionchus species.</title>
        <authorList>
            <person name="Yoshida K."/>
            <person name="Sommer R.J."/>
        </authorList>
    </citation>
    <scope>NUCLEOTIDE SEQUENCE</scope>
    <source>
        <strain evidence="3">RS0144</strain>
    </source>
</reference>
<dbReference type="EMBL" id="BTSX01000005">
    <property type="protein sequence ID" value="GMS98549.1"/>
    <property type="molecule type" value="Genomic_DNA"/>
</dbReference>
<feature type="region of interest" description="Disordered" evidence="1">
    <location>
        <begin position="158"/>
        <end position="187"/>
    </location>
</feature>
<feature type="transmembrane region" description="Helical" evidence="2">
    <location>
        <begin position="22"/>
        <end position="40"/>
    </location>
</feature>
<accession>A0AAV5TVP5</accession>
<evidence type="ECO:0000313" key="4">
    <source>
        <dbReference type="Proteomes" id="UP001432027"/>
    </source>
</evidence>
<dbReference type="AlphaFoldDB" id="A0AAV5TVP5"/>
<keyword evidence="2" id="KW-1133">Transmembrane helix</keyword>